<organism evidence="2 3">
    <name type="scientific">Aldrovandia affinis</name>
    <dbReference type="NCBI Taxonomy" id="143900"/>
    <lineage>
        <taxon>Eukaryota</taxon>
        <taxon>Metazoa</taxon>
        <taxon>Chordata</taxon>
        <taxon>Craniata</taxon>
        <taxon>Vertebrata</taxon>
        <taxon>Euteleostomi</taxon>
        <taxon>Actinopterygii</taxon>
        <taxon>Neopterygii</taxon>
        <taxon>Teleostei</taxon>
        <taxon>Notacanthiformes</taxon>
        <taxon>Halosauridae</taxon>
        <taxon>Aldrovandia</taxon>
    </lineage>
</organism>
<evidence type="ECO:0000256" key="1">
    <source>
        <dbReference type="SAM" id="MobiDB-lite"/>
    </source>
</evidence>
<sequence>MTTGISARQKRDANNRIPEEAGPPPPPSSSSRWKFTQRRQRQLAGPMRQSLSCHSLQHHRMFVTEEAPVL</sequence>
<keyword evidence="3" id="KW-1185">Reference proteome</keyword>
<evidence type="ECO:0000313" key="2">
    <source>
        <dbReference type="EMBL" id="KAJ8406240.1"/>
    </source>
</evidence>
<protein>
    <submittedName>
        <fullName evidence="2">Uncharacterized protein</fullName>
    </submittedName>
</protein>
<reference evidence="2" key="1">
    <citation type="journal article" date="2023" name="Science">
        <title>Genome structures resolve the early diversification of teleost fishes.</title>
        <authorList>
            <person name="Parey E."/>
            <person name="Louis A."/>
            <person name="Montfort J."/>
            <person name="Bouchez O."/>
            <person name="Roques C."/>
            <person name="Iampietro C."/>
            <person name="Lluch J."/>
            <person name="Castinel A."/>
            <person name="Donnadieu C."/>
            <person name="Desvignes T."/>
            <person name="Floi Bucao C."/>
            <person name="Jouanno E."/>
            <person name="Wen M."/>
            <person name="Mejri S."/>
            <person name="Dirks R."/>
            <person name="Jansen H."/>
            <person name="Henkel C."/>
            <person name="Chen W.J."/>
            <person name="Zahm M."/>
            <person name="Cabau C."/>
            <person name="Klopp C."/>
            <person name="Thompson A.W."/>
            <person name="Robinson-Rechavi M."/>
            <person name="Braasch I."/>
            <person name="Lecointre G."/>
            <person name="Bobe J."/>
            <person name="Postlethwait J.H."/>
            <person name="Berthelot C."/>
            <person name="Roest Crollius H."/>
            <person name="Guiguen Y."/>
        </authorList>
    </citation>
    <scope>NUCLEOTIDE SEQUENCE</scope>
    <source>
        <strain evidence="2">NC1722</strain>
    </source>
</reference>
<dbReference type="Proteomes" id="UP001221898">
    <property type="component" value="Unassembled WGS sequence"/>
</dbReference>
<feature type="region of interest" description="Disordered" evidence="1">
    <location>
        <begin position="1"/>
        <end position="52"/>
    </location>
</feature>
<name>A0AAD7SPG2_9TELE</name>
<feature type="compositionally biased region" description="Basic and acidic residues" evidence="1">
    <location>
        <begin position="9"/>
        <end position="19"/>
    </location>
</feature>
<accession>A0AAD7SPG2</accession>
<dbReference type="AlphaFoldDB" id="A0AAD7SPG2"/>
<dbReference type="EMBL" id="JAINUG010000044">
    <property type="protein sequence ID" value="KAJ8406240.1"/>
    <property type="molecule type" value="Genomic_DNA"/>
</dbReference>
<comment type="caution">
    <text evidence="2">The sequence shown here is derived from an EMBL/GenBank/DDBJ whole genome shotgun (WGS) entry which is preliminary data.</text>
</comment>
<evidence type="ECO:0000313" key="3">
    <source>
        <dbReference type="Proteomes" id="UP001221898"/>
    </source>
</evidence>
<proteinExistence type="predicted"/>
<gene>
    <name evidence="2" type="ORF">AAFF_G00304710</name>
</gene>